<gene>
    <name evidence="3" type="ORF">Psuf_024100</name>
</gene>
<dbReference type="Proteomes" id="UP000503011">
    <property type="component" value="Chromosome"/>
</dbReference>
<dbReference type="GO" id="GO:0009298">
    <property type="term" value="P:GDP-mannose biosynthetic process"/>
    <property type="evidence" value="ECO:0007669"/>
    <property type="project" value="TreeGrafter"/>
</dbReference>
<dbReference type="PANTHER" id="PTHR46390">
    <property type="entry name" value="MANNOSE-1-PHOSPHATE GUANYLYLTRANSFERASE"/>
    <property type="match status" value="1"/>
</dbReference>
<protein>
    <submittedName>
        <fullName evidence="3">Mannose-1-phosphate guanyltransferase</fullName>
    </submittedName>
</protein>
<evidence type="ECO:0000259" key="1">
    <source>
        <dbReference type="Pfam" id="PF00483"/>
    </source>
</evidence>
<keyword evidence="3" id="KW-0808">Transferase</keyword>
<dbReference type="SUPFAM" id="SSF53448">
    <property type="entry name" value="Nucleotide-diphospho-sugar transferases"/>
    <property type="match status" value="1"/>
</dbReference>
<feature type="domain" description="MannoseP isomerase/GMP-like beta-helix" evidence="2">
    <location>
        <begin position="313"/>
        <end position="362"/>
    </location>
</feature>
<organism evidence="3 4">
    <name type="scientific">Phytohabitans suffuscus</name>
    <dbReference type="NCBI Taxonomy" id="624315"/>
    <lineage>
        <taxon>Bacteria</taxon>
        <taxon>Bacillati</taxon>
        <taxon>Actinomycetota</taxon>
        <taxon>Actinomycetes</taxon>
        <taxon>Micromonosporales</taxon>
        <taxon>Micromonosporaceae</taxon>
    </lineage>
</organism>
<evidence type="ECO:0000259" key="2">
    <source>
        <dbReference type="Pfam" id="PF22640"/>
    </source>
</evidence>
<name>A0A6F8YGA4_9ACTN</name>
<dbReference type="EMBL" id="AP022871">
    <property type="protein sequence ID" value="BCB85097.1"/>
    <property type="molecule type" value="Genomic_DNA"/>
</dbReference>
<reference evidence="3 4" key="1">
    <citation type="submission" date="2020-03" db="EMBL/GenBank/DDBJ databases">
        <title>Whole genome shotgun sequence of Phytohabitans suffuscus NBRC 105367.</title>
        <authorList>
            <person name="Komaki H."/>
            <person name="Tamura T."/>
        </authorList>
    </citation>
    <scope>NUCLEOTIDE SEQUENCE [LARGE SCALE GENOMIC DNA]</scope>
    <source>
        <strain evidence="3 4">NBRC 105367</strain>
    </source>
</reference>
<evidence type="ECO:0000313" key="4">
    <source>
        <dbReference type="Proteomes" id="UP000503011"/>
    </source>
</evidence>
<dbReference type="CDD" id="cd02509">
    <property type="entry name" value="GDP-M1P_Guanylyltransferase"/>
    <property type="match status" value="1"/>
</dbReference>
<proteinExistence type="predicted"/>
<dbReference type="PANTHER" id="PTHR46390:SF1">
    <property type="entry name" value="MANNOSE-1-PHOSPHATE GUANYLYLTRANSFERASE"/>
    <property type="match status" value="1"/>
</dbReference>
<sequence>MLHIVIPAGGSGTRLWPLSRANYPKFLHALDGTPATLLQATVNRLAPVTSDDMTYIVTGTAHAPAVARQIPQVPDENILVEPFGRDSCGAIGLAAALIARKDPAALMGAFSADHIVRDERRFVECVRAAVAGAEEGLLVVFGIDPTHAETGYGYVECDEAVGQGPIRRVTTFKEKPTADVAEEYVRSGRYYWNASMFVWRVDVFLGELKRQQPQMHDALLEIAAAWDGPRQQEVLGEVWPTLPRISVDFAVMEGAAKAGIVGAVPSDFGWTDVGHFHTLGEALAEGPDANVVIRAAGAGESGGGDITPVLLEESDRLVVLPHSGRLVAALGVHDLVIVDTPDVLMVCDRAKAQDVRRLVARLQEDGGSRYL</sequence>
<dbReference type="GO" id="GO:0004475">
    <property type="term" value="F:mannose-1-phosphate guanylyltransferase (GTP) activity"/>
    <property type="evidence" value="ECO:0007669"/>
    <property type="project" value="InterPro"/>
</dbReference>
<dbReference type="Pfam" id="PF22640">
    <property type="entry name" value="ManC_GMP_beta-helix"/>
    <property type="match status" value="1"/>
</dbReference>
<dbReference type="AlphaFoldDB" id="A0A6F8YGA4"/>
<evidence type="ECO:0000313" key="3">
    <source>
        <dbReference type="EMBL" id="BCB85097.1"/>
    </source>
</evidence>
<dbReference type="InterPro" id="IPR049577">
    <property type="entry name" value="GMPP_N"/>
</dbReference>
<dbReference type="InterPro" id="IPR051161">
    <property type="entry name" value="Mannose-6P_isomerase_type2"/>
</dbReference>
<dbReference type="Gene3D" id="3.90.550.10">
    <property type="entry name" value="Spore Coat Polysaccharide Biosynthesis Protein SpsA, Chain A"/>
    <property type="match status" value="1"/>
</dbReference>
<reference evidence="3 4" key="2">
    <citation type="submission" date="2020-03" db="EMBL/GenBank/DDBJ databases">
        <authorList>
            <person name="Ichikawa N."/>
            <person name="Kimura A."/>
            <person name="Kitahashi Y."/>
            <person name="Uohara A."/>
        </authorList>
    </citation>
    <scope>NUCLEOTIDE SEQUENCE [LARGE SCALE GENOMIC DNA]</scope>
    <source>
        <strain evidence="3 4">NBRC 105367</strain>
    </source>
</reference>
<dbReference type="InterPro" id="IPR029044">
    <property type="entry name" value="Nucleotide-diphossugar_trans"/>
</dbReference>
<keyword evidence="4" id="KW-1185">Reference proteome</keyword>
<dbReference type="KEGG" id="psuu:Psuf_024100"/>
<feature type="domain" description="Nucleotidyl transferase" evidence="1">
    <location>
        <begin position="5"/>
        <end position="283"/>
    </location>
</feature>
<dbReference type="Pfam" id="PF00483">
    <property type="entry name" value="NTP_transferase"/>
    <property type="match status" value="1"/>
</dbReference>
<dbReference type="InterPro" id="IPR005835">
    <property type="entry name" value="NTP_transferase_dom"/>
</dbReference>
<dbReference type="InterPro" id="IPR054566">
    <property type="entry name" value="ManC/GMP-like_b-helix"/>
</dbReference>
<dbReference type="RefSeq" id="WP_173156586.1">
    <property type="nucleotide sequence ID" value="NZ_AP022871.1"/>
</dbReference>
<dbReference type="SUPFAM" id="SSF159283">
    <property type="entry name" value="Guanosine diphospho-D-mannose pyrophosphorylase/mannose-6-phosphate isomerase linker domain"/>
    <property type="match status" value="1"/>
</dbReference>
<accession>A0A6F8YGA4</accession>